<dbReference type="Proteomes" id="UP001060085">
    <property type="component" value="Linkage Group LG07"/>
</dbReference>
<reference evidence="2" key="1">
    <citation type="journal article" date="2023" name="Nat. Plants">
        <title>Single-cell RNA sequencing provides a high-resolution roadmap for understanding the multicellular compartmentation of specialized metabolism.</title>
        <authorList>
            <person name="Sun S."/>
            <person name="Shen X."/>
            <person name="Li Y."/>
            <person name="Li Y."/>
            <person name="Wang S."/>
            <person name="Li R."/>
            <person name="Zhang H."/>
            <person name="Shen G."/>
            <person name="Guo B."/>
            <person name="Wei J."/>
            <person name="Xu J."/>
            <person name="St-Pierre B."/>
            <person name="Chen S."/>
            <person name="Sun C."/>
        </authorList>
    </citation>
    <scope>NUCLEOTIDE SEQUENCE [LARGE SCALE GENOMIC DNA]</scope>
</reference>
<proteinExistence type="predicted"/>
<comment type="caution">
    <text evidence="1">The sequence shown here is derived from an EMBL/GenBank/DDBJ whole genome shotgun (WGS) entry which is preliminary data.</text>
</comment>
<sequence length="133" mass="15363">MQQKKKRNSKGIIRCIEIRRNHKQRNNFLCQESYTRTATMLSPSRSRWRKIITELIKVIIAGAITSVIQERFTRPYYARDQKKFHKVKKKALEEAAATDTVILDDLPLIDVAASGMNYGYLCEPGSEVAYLRA</sequence>
<protein>
    <submittedName>
        <fullName evidence="1">Uncharacterized protein</fullName>
    </submittedName>
</protein>
<dbReference type="EMBL" id="CM044707">
    <property type="protein sequence ID" value="KAI5652652.1"/>
    <property type="molecule type" value="Genomic_DNA"/>
</dbReference>
<accession>A0ACB9ZY58</accession>
<gene>
    <name evidence="1" type="ORF">M9H77_29839</name>
</gene>
<evidence type="ECO:0000313" key="2">
    <source>
        <dbReference type="Proteomes" id="UP001060085"/>
    </source>
</evidence>
<name>A0ACB9ZY58_CATRO</name>
<evidence type="ECO:0000313" key="1">
    <source>
        <dbReference type="EMBL" id="KAI5652652.1"/>
    </source>
</evidence>
<organism evidence="1 2">
    <name type="scientific">Catharanthus roseus</name>
    <name type="common">Madagascar periwinkle</name>
    <name type="synonym">Vinca rosea</name>
    <dbReference type="NCBI Taxonomy" id="4058"/>
    <lineage>
        <taxon>Eukaryota</taxon>
        <taxon>Viridiplantae</taxon>
        <taxon>Streptophyta</taxon>
        <taxon>Embryophyta</taxon>
        <taxon>Tracheophyta</taxon>
        <taxon>Spermatophyta</taxon>
        <taxon>Magnoliopsida</taxon>
        <taxon>eudicotyledons</taxon>
        <taxon>Gunneridae</taxon>
        <taxon>Pentapetalae</taxon>
        <taxon>asterids</taxon>
        <taxon>lamiids</taxon>
        <taxon>Gentianales</taxon>
        <taxon>Apocynaceae</taxon>
        <taxon>Rauvolfioideae</taxon>
        <taxon>Vinceae</taxon>
        <taxon>Catharanthinae</taxon>
        <taxon>Catharanthus</taxon>
    </lineage>
</organism>
<keyword evidence="2" id="KW-1185">Reference proteome</keyword>